<dbReference type="OrthoDB" id="9791261at2"/>
<organism evidence="4 5">
    <name type="scientific">Chitinophaga niastensis</name>
    <dbReference type="NCBI Taxonomy" id="536980"/>
    <lineage>
        <taxon>Bacteria</taxon>
        <taxon>Pseudomonadati</taxon>
        <taxon>Bacteroidota</taxon>
        <taxon>Chitinophagia</taxon>
        <taxon>Chitinophagales</taxon>
        <taxon>Chitinophagaceae</taxon>
        <taxon>Chitinophaga</taxon>
    </lineage>
</organism>
<dbReference type="RefSeq" id="WP_106529859.1">
    <property type="nucleotide sequence ID" value="NZ_PYAW01000004.1"/>
</dbReference>
<dbReference type="GO" id="GO:0015562">
    <property type="term" value="F:efflux transmembrane transporter activity"/>
    <property type="evidence" value="ECO:0007669"/>
    <property type="project" value="InterPro"/>
</dbReference>
<sequence>MTNRLMLLPFLVLFAALFRLTASAQRLDTSPISMSQDTLHLTLDSAENMFLRQNLSLLAQRYNIDAQKALIIQARLYANPNFTVEHGLYNTETKKFFPVGSTGETSAGLSQLIYLAGKRNKQIKIAKANARLSEYEFYDLLRTLKFTLRDDFYNIYYLQQSAKTYEEEIRSLQVVVNAFDEQKGKGYISEKEAIRIKAQLYSLKSEYKDLLEQIEDQQSEMRLVLQVKPVYIDPLVNTESVASLSPIKYPLATLLDSAYNRRSDLMIARANTDISKLNYNYQKALAVPDITLNVAYDQQGSYIKNYNAAGLGIDLPVFNRNQGNIKSAKAMIDFNTATQKSAEATVEEQVFRGVQKTLAADKLYQNIDASFSKDFQRLMHEVLINYQKRNITMLDFLDFYDSYKQNTLQLNTIQYSRIKAFEELNFVTGTNFFN</sequence>
<dbReference type="Gene3D" id="1.20.1600.10">
    <property type="entry name" value="Outer membrane efflux proteins (OEP)"/>
    <property type="match status" value="1"/>
</dbReference>
<dbReference type="SUPFAM" id="SSF56954">
    <property type="entry name" value="Outer membrane efflux proteins (OEP)"/>
    <property type="match status" value="1"/>
</dbReference>
<gene>
    <name evidence="4" type="ORF">CLV51_104237</name>
</gene>
<feature type="signal peptide" evidence="3">
    <location>
        <begin position="1"/>
        <end position="24"/>
    </location>
</feature>
<dbReference type="Pfam" id="PF02321">
    <property type="entry name" value="OEP"/>
    <property type="match status" value="2"/>
</dbReference>
<keyword evidence="3" id="KW-0732">Signal</keyword>
<name>A0A2P8HH35_CHINA</name>
<dbReference type="InterPro" id="IPR010131">
    <property type="entry name" value="MdtP/NodT-like"/>
</dbReference>
<evidence type="ECO:0000313" key="4">
    <source>
        <dbReference type="EMBL" id="PSL45532.1"/>
    </source>
</evidence>
<dbReference type="AlphaFoldDB" id="A0A2P8HH35"/>
<evidence type="ECO:0000256" key="2">
    <source>
        <dbReference type="SAM" id="Coils"/>
    </source>
</evidence>
<keyword evidence="5" id="KW-1185">Reference proteome</keyword>
<dbReference type="InterPro" id="IPR003423">
    <property type="entry name" value="OMP_efflux"/>
</dbReference>
<dbReference type="Proteomes" id="UP000240971">
    <property type="component" value="Unassembled WGS sequence"/>
</dbReference>
<evidence type="ECO:0000256" key="3">
    <source>
        <dbReference type="SAM" id="SignalP"/>
    </source>
</evidence>
<reference evidence="4 5" key="1">
    <citation type="submission" date="2018-03" db="EMBL/GenBank/DDBJ databases">
        <title>Genomic Encyclopedia of Archaeal and Bacterial Type Strains, Phase II (KMG-II): from individual species to whole genera.</title>
        <authorList>
            <person name="Goeker M."/>
        </authorList>
    </citation>
    <scope>NUCLEOTIDE SEQUENCE [LARGE SCALE GENOMIC DNA]</scope>
    <source>
        <strain evidence="4 5">DSM 24859</strain>
    </source>
</reference>
<feature type="coiled-coil region" evidence="2">
    <location>
        <begin position="162"/>
        <end position="220"/>
    </location>
</feature>
<evidence type="ECO:0000313" key="5">
    <source>
        <dbReference type="Proteomes" id="UP000240971"/>
    </source>
</evidence>
<comment type="caution">
    <text evidence="4">The sequence shown here is derived from an EMBL/GenBank/DDBJ whole genome shotgun (WGS) entry which is preliminary data.</text>
</comment>
<evidence type="ECO:0000256" key="1">
    <source>
        <dbReference type="ARBA" id="ARBA00007613"/>
    </source>
</evidence>
<keyword evidence="2" id="KW-0175">Coiled coil</keyword>
<dbReference type="PANTHER" id="PTHR30203">
    <property type="entry name" value="OUTER MEMBRANE CATION EFFLUX PROTEIN"/>
    <property type="match status" value="1"/>
</dbReference>
<accession>A0A2P8HH35</accession>
<protein>
    <submittedName>
        <fullName evidence="4">Cobalt-zinc-cadmium efflux system outer membrane protein</fullName>
    </submittedName>
</protein>
<dbReference type="PANTHER" id="PTHR30203:SF23">
    <property type="entry name" value="OUTER MEMBRANE EFFLUX PROTEIN"/>
    <property type="match status" value="1"/>
</dbReference>
<feature type="chain" id="PRO_5015116927" evidence="3">
    <location>
        <begin position="25"/>
        <end position="434"/>
    </location>
</feature>
<dbReference type="EMBL" id="PYAW01000004">
    <property type="protein sequence ID" value="PSL45532.1"/>
    <property type="molecule type" value="Genomic_DNA"/>
</dbReference>
<comment type="similarity">
    <text evidence="1">Belongs to the outer membrane factor (OMF) (TC 1.B.17) family.</text>
</comment>
<proteinExistence type="inferred from homology"/>